<protein>
    <recommendedName>
        <fullName evidence="6">DUF4352 domain-containing protein</fullName>
    </recommendedName>
</protein>
<dbReference type="RefSeq" id="WP_071874797.1">
    <property type="nucleotide sequence ID" value="NZ_JBHSHF010000023.1"/>
</dbReference>
<keyword evidence="5" id="KW-1185">Reference proteome</keyword>
<proteinExistence type="predicted"/>
<sequence>MKKLKVLGIGFACALLLSACDSSDNNVTVSSSTAPEQSEVVESTVAEPKEEKEKTSEVGKRSNPVKLGETATFDTTYYNNDGDPLDANLSITLSNVIRGQEALDYLMAANEFNAAPPEGQEWVIVDVALVVNKGDADVPYYEMGIFTPISSSGEEVSQAEYPSFANGEAFGNVDLYEGANTTGKFGFLTKIDDETILEYTGADFNTSVFFSLK</sequence>
<feature type="chain" id="PRO_5038967341" description="DUF4352 domain-containing protein" evidence="3">
    <location>
        <begin position="20"/>
        <end position="213"/>
    </location>
</feature>
<feature type="compositionally biased region" description="Basic and acidic residues" evidence="2">
    <location>
        <begin position="47"/>
        <end position="60"/>
    </location>
</feature>
<dbReference type="OrthoDB" id="1756107at2"/>
<keyword evidence="1 3" id="KW-0732">Signal</keyword>
<evidence type="ECO:0000313" key="4">
    <source>
        <dbReference type="EMBL" id="OJG10580.1"/>
    </source>
</evidence>
<dbReference type="PROSITE" id="PS51257">
    <property type="entry name" value="PROKAR_LIPOPROTEIN"/>
    <property type="match status" value="1"/>
</dbReference>
<dbReference type="AlphaFoldDB" id="A0A1L8QSW0"/>
<evidence type="ECO:0008006" key="6">
    <source>
        <dbReference type="Google" id="ProtNLM"/>
    </source>
</evidence>
<evidence type="ECO:0000256" key="3">
    <source>
        <dbReference type="SAM" id="SignalP"/>
    </source>
</evidence>
<dbReference type="EMBL" id="JXKD01000007">
    <property type="protein sequence ID" value="OJG10580.1"/>
    <property type="molecule type" value="Genomic_DNA"/>
</dbReference>
<feature type="region of interest" description="Disordered" evidence="2">
    <location>
        <begin position="26"/>
        <end position="63"/>
    </location>
</feature>
<evidence type="ECO:0000256" key="2">
    <source>
        <dbReference type="SAM" id="MobiDB-lite"/>
    </source>
</evidence>
<name>A0A1L8QSW0_9ENTE</name>
<reference evidence="4 5" key="1">
    <citation type="submission" date="2014-12" db="EMBL/GenBank/DDBJ databases">
        <title>Draft genome sequences of 29 type strains of Enterococci.</title>
        <authorList>
            <person name="Zhong Z."/>
            <person name="Sun Z."/>
            <person name="Liu W."/>
            <person name="Zhang W."/>
            <person name="Zhang H."/>
        </authorList>
    </citation>
    <scope>NUCLEOTIDE SEQUENCE [LARGE SCALE GENOMIC DNA]</scope>
    <source>
        <strain evidence="4 5">DSM 17690</strain>
    </source>
</reference>
<evidence type="ECO:0000256" key="1">
    <source>
        <dbReference type="ARBA" id="ARBA00022729"/>
    </source>
</evidence>
<evidence type="ECO:0000313" key="5">
    <source>
        <dbReference type="Proteomes" id="UP000182149"/>
    </source>
</evidence>
<gene>
    <name evidence="4" type="ORF">RU93_GL002096</name>
</gene>
<dbReference type="InterPro" id="IPR029050">
    <property type="entry name" value="Immunoprotect_excell_Ig-like"/>
</dbReference>
<organism evidence="4 5">
    <name type="scientific">Enterococcus aquimarinus</name>
    <dbReference type="NCBI Taxonomy" id="328396"/>
    <lineage>
        <taxon>Bacteria</taxon>
        <taxon>Bacillati</taxon>
        <taxon>Bacillota</taxon>
        <taxon>Bacilli</taxon>
        <taxon>Lactobacillales</taxon>
        <taxon>Enterococcaceae</taxon>
        <taxon>Enterococcus</taxon>
    </lineage>
</organism>
<dbReference type="STRING" id="328396.RU93_GL002096"/>
<comment type="caution">
    <text evidence="4">The sequence shown here is derived from an EMBL/GenBank/DDBJ whole genome shotgun (WGS) entry which is preliminary data.</text>
</comment>
<accession>A0A1L8QSW0</accession>
<feature type="signal peptide" evidence="3">
    <location>
        <begin position="1"/>
        <end position="19"/>
    </location>
</feature>
<dbReference type="Proteomes" id="UP000182149">
    <property type="component" value="Unassembled WGS sequence"/>
</dbReference>
<dbReference type="Gene3D" id="2.60.40.1240">
    <property type="match status" value="1"/>
</dbReference>